<feature type="compositionally biased region" description="Low complexity" evidence="9">
    <location>
        <begin position="865"/>
        <end position="880"/>
    </location>
</feature>
<sequence length="1111" mass="120068">MSTHDPPPSMPCSLSHPTCQRRHRPRPRLPLAHIVGVIALLSCLILSTPRLASAQQQPGSGSGAPAGPTTPITIKLGVVLPLKITTSNASEADLRRQKNAETGLTAIRTAIEQSMSLDASRHLDKEFTNTVTQLGIKFELIVRDSSEPGNVTSLQLANRSLQLPGRAKSLDMVPSQSIAATMDVISQGAVAIVGDLTSDATLYSAMLSSRLGILQCSFAAGAPGLSNKNVYPYFFRTLSPVSMQLNGLRHLMEANGWRKVLVLANMDQFGTGLVKELTGSNTGSSAMFQVYQFPVNDTATLGNHLDAIAEARERIIFSGVLSPDQEQVVRLAAQRKLLGNSGRQWIFLNNVTDAAINARVPTTLLEGSLSLVSPDPAGEDEMYVKIKNSWGRITNSTFDRFYFNELSALACGHMLIRGVVKYITEAPDRQATAAALARGELSRGPMTLESVSSVNWRGPYGIQTLDKNGDMLLGYEFLNWQRGASKMDADTGVKMIGLNGSRPNFVGGKLVYMNGQKEFKQSVSMEDVTIKLQSNGGYVIITCCVVGVVIAIGFLFAIIHNRNAPTIRAISPTFCTMVLLGLILLYVAIAFQLFIEDDLQCNVTPASAVIGLALVIGNIIAKNQRIWQLFGSPLSFRHGLPDHHIMRISLGILFINVALTIWWLVASPFHRVLVSFGEYKQYRTCLPVAASIEQLTTEEIPSLYERPAFVGVCLFNGLLLVYAVVLAWNTRRIPIRGYNESRAISLSIYNIFLGGAILLPTFFQPLNGFYPVVFALRTMVMLFCASFALLVFFIPPLYTLWLDRATTHGGDDAPAMDAPGIAPIGLPNTPATPHAFMDSKPPRTSFAGGLGDDAVAMEGANVAGPLPSTTTPSTWPPHATDGTAHSLSRRRPHSNGSQYPSVMRITQRPEKVSETYEGTLVMRRSHRLTANSSILKCIFDRFNPWQVVHVTLIPHRQVLLLTEQVKACSDASNMVGATHTPTATTTPPDTEPEMISIVYQAVRSPHDVARERFAQRDRAMALSVLPTRGLYAADTSGSSASDTAGKHGNPSQPRVSLDAAAAAAQSVAASVRAKQFEFFGTPAVGPTACHDAGAAAAPSGHSTSDEYCGVM</sequence>
<organism evidence="12 13">
    <name type="scientific">Catenaria anguillulae PL171</name>
    <dbReference type="NCBI Taxonomy" id="765915"/>
    <lineage>
        <taxon>Eukaryota</taxon>
        <taxon>Fungi</taxon>
        <taxon>Fungi incertae sedis</taxon>
        <taxon>Blastocladiomycota</taxon>
        <taxon>Blastocladiomycetes</taxon>
        <taxon>Blastocladiales</taxon>
        <taxon>Catenariaceae</taxon>
        <taxon>Catenaria</taxon>
    </lineage>
</organism>
<keyword evidence="2 10" id="KW-0812">Transmembrane</keyword>
<comment type="caution">
    <text evidence="12">The sequence shown here is derived from an EMBL/GenBank/DDBJ whole genome shotgun (WGS) entry which is preliminary data.</text>
</comment>
<feature type="transmembrane region" description="Helical" evidence="10">
    <location>
        <begin position="645"/>
        <end position="665"/>
    </location>
</feature>
<evidence type="ECO:0000256" key="4">
    <source>
        <dbReference type="ARBA" id="ARBA00023040"/>
    </source>
</evidence>
<evidence type="ECO:0000256" key="9">
    <source>
        <dbReference type="SAM" id="MobiDB-lite"/>
    </source>
</evidence>
<feature type="transmembrane region" description="Helical" evidence="10">
    <location>
        <begin position="537"/>
        <end position="558"/>
    </location>
</feature>
<evidence type="ECO:0000259" key="11">
    <source>
        <dbReference type="PROSITE" id="PS50259"/>
    </source>
</evidence>
<feature type="transmembrane region" description="Helical" evidence="10">
    <location>
        <begin position="743"/>
        <end position="763"/>
    </location>
</feature>
<dbReference type="SUPFAM" id="SSF53822">
    <property type="entry name" value="Periplasmic binding protein-like I"/>
    <property type="match status" value="1"/>
</dbReference>
<evidence type="ECO:0000256" key="10">
    <source>
        <dbReference type="SAM" id="Phobius"/>
    </source>
</evidence>
<keyword evidence="7" id="KW-0325">Glycoprotein</keyword>
<evidence type="ECO:0000256" key="6">
    <source>
        <dbReference type="ARBA" id="ARBA00023170"/>
    </source>
</evidence>
<dbReference type="CDD" id="cd15047">
    <property type="entry name" value="7tmC_GABA-B-like"/>
    <property type="match status" value="1"/>
</dbReference>
<dbReference type="Pfam" id="PF00003">
    <property type="entry name" value="7tm_3"/>
    <property type="match status" value="1"/>
</dbReference>
<dbReference type="InterPro" id="IPR028082">
    <property type="entry name" value="Peripla_BP_I"/>
</dbReference>
<keyword evidence="5 10" id="KW-0472">Membrane</keyword>
<keyword evidence="6" id="KW-0675">Receptor</keyword>
<dbReference type="InterPro" id="IPR002455">
    <property type="entry name" value="GPCR3_GABA-B"/>
</dbReference>
<feature type="transmembrane region" description="Helical" evidence="10">
    <location>
        <begin position="603"/>
        <end position="621"/>
    </location>
</feature>
<feature type="transmembrane region" description="Helical" evidence="10">
    <location>
        <begin position="570"/>
        <end position="591"/>
    </location>
</feature>
<dbReference type="PROSITE" id="PS50259">
    <property type="entry name" value="G_PROTEIN_RECEP_F3_4"/>
    <property type="match status" value="1"/>
</dbReference>
<evidence type="ECO:0000256" key="1">
    <source>
        <dbReference type="ARBA" id="ARBA00004141"/>
    </source>
</evidence>
<keyword evidence="13" id="KW-1185">Reference proteome</keyword>
<name>A0A1Y2I704_9FUNG</name>
<dbReference type="OrthoDB" id="5984008at2759"/>
<feature type="domain" description="G-protein coupled receptors family 3 profile" evidence="11">
    <location>
        <begin position="536"/>
        <end position="800"/>
    </location>
</feature>
<evidence type="ECO:0000256" key="7">
    <source>
        <dbReference type="ARBA" id="ARBA00023180"/>
    </source>
</evidence>
<evidence type="ECO:0000256" key="8">
    <source>
        <dbReference type="ARBA" id="ARBA00023224"/>
    </source>
</evidence>
<keyword evidence="4" id="KW-0297">G-protein coupled receptor</keyword>
<proteinExistence type="predicted"/>
<dbReference type="STRING" id="765915.A0A1Y2I704"/>
<dbReference type="Proteomes" id="UP000193411">
    <property type="component" value="Unassembled WGS sequence"/>
</dbReference>
<dbReference type="AlphaFoldDB" id="A0A1Y2I704"/>
<dbReference type="Gene3D" id="3.40.50.2300">
    <property type="match status" value="1"/>
</dbReference>
<dbReference type="PANTHER" id="PTHR10519">
    <property type="entry name" value="GABA-B RECEPTOR"/>
    <property type="match status" value="1"/>
</dbReference>
<evidence type="ECO:0000256" key="3">
    <source>
        <dbReference type="ARBA" id="ARBA00022989"/>
    </source>
</evidence>
<reference evidence="12 13" key="1">
    <citation type="submission" date="2016-07" db="EMBL/GenBank/DDBJ databases">
        <title>Pervasive Adenine N6-methylation of Active Genes in Fungi.</title>
        <authorList>
            <consortium name="DOE Joint Genome Institute"/>
            <person name="Mondo S.J."/>
            <person name="Dannebaum R.O."/>
            <person name="Kuo R.C."/>
            <person name="Labutti K."/>
            <person name="Haridas S."/>
            <person name="Kuo A."/>
            <person name="Salamov A."/>
            <person name="Ahrendt S.R."/>
            <person name="Lipzen A."/>
            <person name="Sullivan W."/>
            <person name="Andreopoulos W.B."/>
            <person name="Clum A."/>
            <person name="Lindquist E."/>
            <person name="Daum C."/>
            <person name="Ramamoorthy G.K."/>
            <person name="Gryganskyi A."/>
            <person name="Culley D."/>
            <person name="Magnuson J.K."/>
            <person name="James T.Y."/>
            <person name="O'Malley M.A."/>
            <person name="Stajich J.E."/>
            <person name="Spatafora J.W."/>
            <person name="Visel A."/>
            <person name="Grigoriev I.V."/>
        </authorList>
    </citation>
    <scope>NUCLEOTIDE SEQUENCE [LARGE SCALE GENOMIC DNA]</scope>
    <source>
        <strain evidence="12 13">PL171</strain>
    </source>
</reference>
<feature type="region of interest" description="Disordered" evidence="9">
    <location>
        <begin position="1"/>
        <end position="24"/>
    </location>
</feature>
<dbReference type="GO" id="GO:0038039">
    <property type="term" value="C:G protein-coupled receptor heterodimeric complex"/>
    <property type="evidence" value="ECO:0007669"/>
    <property type="project" value="TreeGrafter"/>
</dbReference>
<evidence type="ECO:0000313" key="13">
    <source>
        <dbReference type="Proteomes" id="UP000193411"/>
    </source>
</evidence>
<feature type="compositionally biased region" description="Pro residues" evidence="9">
    <location>
        <begin position="1"/>
        <end position="10"/>
    </location>
</feature>
<accession>A0A1Y2I704</accession>
<keyword evidence="3 10" id="KW-1133">Transmembrane helix</keyword>
<evidence type="ECO:0000313" key="12">
    <source>
        <dbReference type="EMBL" id="ORZ41272.1"/>
    </source>
</evidence>
<gene>
    <name evidence="12" type="ORF">BCR44DRAFT_306264</name>
</gene>
<feature type="transmembrane region" description="Helical" evidence="10">
    <location>
        <begin position="769"/>
        <end position="794"/>
    </location>
</feature>
<feature type="transmembrane region" description="Helical" evidence="10">
    <location>
        <begin position="708"/>
        <end position="731"/>
    </location>
</feature>
<protein>
    <recommendedName>
        <fullName evidence="11">G-protein coupled receptors family 3 profile domain-containing protein</fullName>
    </recommendedName>
</protein>
<dbReference type="GO" id="GO:0007214">
    <property type="term" value="P:gamma-aminobutyric acid signaling pathway"/>
    <property type="evidence" value="ECO:0007669"/>
    <property type="project" value="TreeGrafter"/>
</dbReference>
<dbReference type="Pfam" id="PF01094">
    <property type="entry name" value="ANF_receptor"/>
    <property type="match status" value="1"/>
</dbReference>
<dbReference type="PANTHER" id="PTHR10519:SF20">
    <property type="entry name" value="G-PROTEIN COUPLED RECEPTOR 156-RELATED"/>
    <property type="match status" value="1"/>
</dbReference>
<dbReference type="GO" id="GO:0004965">
    <property type="term" value="F:G protein-coupled GABA receptor activity"/>
    <property type="evidence" value="ECO:0007669"/>
    <property type="project" value="InterPro"/>
</dbReference>
<dbReference type="EMBL" id="MCFL01000001">
    <property type="protein sequence ID" value="ORZ41272.1"/>
    <property type="molecule type" value="Genomic_DNA"/>
</dbReference>
<dbReference type="InterPro" id="IPR001828">
    <property type="entry name" value="ANF_lig-bd_rcpt"/>
</dbReference>
<keyword evidence="8" id="KW-0807">Transducer</keyword>
<feature type="region of interest" description="Disordered" evidence="9">
    <location>
        <begin position="1035"/>
        <end position="1057"/>
    </location>
</feature>
<evidence type="ECO:0000256" key="5">
    <source>
        <dbReference type="ARBA" id="ARBA00023136"/>
    </source>
</evidence>
<feature type="region of interest" description="Disordered" evidence="9">
    <location>
        <begin position="862"/>
        <end position="901"/>
    </location>
</feature>
<evidence type="ECO:0000256" key="2">
    <source>
        <dbReference type="ARBA" id="ARBA00022692"/>
    </source>
</evidence>
<comment type="subcellular location">
    <subcellularLocation>
        <location evidence="1">Membrane</location>
        <topology evidence="1">Multi-pass membrane protein</topology>
    </subcellularLocation>
</comment>
<dbReference type="InterPro" id="IPR017978">
    <property type="entry name" value="GPCR_3_C"/>
</dbReference>